<proteinExistence type="predicted"/>
<protein>
    <submittedName>
        <fullName evidence="1">Uncharacterized protein</fullName>
    </submittedName>
</protein>
<gene>
    <name evidence="1" type="ORF">EVAR_77113_1</name>
</gene>
<dbReference type="Proteomes" id="UP000299102">
    <property type="component" value="Unassembled WGS sequence"/>
</dbReference>
<comment type="caution">
    <text evidence="1">The sequence shown here is derived from an EMBL/GenBank/DDBJ whole genome shotgun (WGS) entry which is preliminary data.</text>
</comment>
<evidence type="ECO:0000313" key="1">
    <source>
        <dbReference type="EMBL" id="GBP08408.1"/>
    </source>
</evidence>
<sequence length="213" mass="23985">MQLKFSIRNVRSELHMKAFKSPPQKRRRPAALTNRFVIRFHSAANDGSLIRHLAGVSPLRSEKIPASCNSQGLTLNDRSFSKRHRPVRYLVEPEAAFIVISIGFIYPTAEVYPPAISLFQIDGLGLGLLALARTLTAVTNATTASDAEELNYSSKHKWCGLISLKFTANKLSKKVFLPWVTDFIHTHASTHAGTHRRRDIRTYTYTLVSRKLL</sequence>
<organism evidence="1 2">
    <name type="scientific">Eumeta variegata</name>
    <name type="common">Bagworm moth</name>
    <name type="synonym">Eumeta japonica</name>
    <dbReference type="NCBI Taxonomy" id="151549"/>
    <lineage>
        <taxon>Eukaryota</taxon>
        <taxon>Metazoa</taxon>
        <taxon>Ecdysozoa</taxon>
        <taxon>Arthropoda</taxon>
        <taxon>Hexapoda</taxon>
        <taxon>Insecta</taxon>
        <taxon>Pterygota</taxon>
        <taxon>Neoptera</taxon>
        <taxon>Endopterygota</taxon>
        <taxon>Lepidoptera</taxon>
        <taxon>Glossata</taxon>
        <taxon>Ditrysia</taxon>
        <taxon>Tineoidea</taxon>
        <taxon>Psychidae</taxon>
        <taxon>Oiketicinae</taxon>
        <taxon>Eumeta</taxon>
    </lineage>
</organism>
<keyword evidence="2" id="KW-1185">Reference proteome</keyword>
<accession>A0A4C1T4N0</accession>
<dbReference type="AlphaFoldDB" id="A0A4C1T4N0"/>
<name>A0A4C1T4N0_EUMVA</name>
<evidence type="ECO:0000313" key="2">
    <source>
        <dbReference type="Proteomes" id="UP000299102"/>
    </source>
</evidence>
<reference evidence="1 2" key="1">
    <citation type="journal article" date="2019" name="Commun. Biol.">
        <title>The bagworm genome reveals a unique fibroin gene that provides high tensile strength.</title>
        <authorList>
            <person name="Kono N."/>
            <person name="Nakamura H."/>
            <person name="Ohtoshi R."/>
            <person name="Tomita M."/>
            <person name="Numata K."/>
            <person name="Arakawa K."/>
        </authorList>
    </citation>
    <scope>NUCLEOTIDE SEQUENCE [LARGE SCALE GENOMIC DNA]</scope>
</reference>
<dbReference type="EMBL" id="BGZK01000031">
    <property type="protein sequence ID" value="GBP08408.1"/>
    <property type="molecule type" value="Genomic_DNA"/>
</dbReference>